<keyword evidence="1 2" id="KW-0238">DNA-binding</keyword>
<dbReference type="Pfam" id="PF00440">
    <property type="entry name" value="TetR_N"/>
    <property type="match status" value="1"/>
</dbReference>
<proteinExistence type="predicted"/>
<dbReference type="Proteomes" id="UP000564573">
    <property type="component" value="Unassembled WGS sequence"/>
</dbReference>
<evidence type="ECO:0000313" key="5">
    <source>
        <dbReference type="EMBL" id="MBB3661696.1"/>
    </source>
</evidence>
<sequence>MTTPDATTSDVAASAAKQARSNGARAAGQRDPDRRQRIARAAIEVVAEVGVEKLTHRRVAAAAGVPLGSTTYYFKTLDDLLASALRQAADDDVEHLRTWAAGLDAGGELAEALAELVLHYLGPARAQTVVEHQLYIAALHRPALQHVSQEWDTALADLFAGYTDAETGRALSVLFCGWQLQGIVREQLPERREVEASFRRLLAG</sequence>
<evidence type="ECO:0000256" key="1">
    <source>
        <dbReference type="ARBA" id="ARBA00023125"/>
    </source>
</evidence>
<gene>
    <name evidence="5" type="ORF">FB384_000600</name>
</gene>
<evidence type="ECO:0000256" key="3">
    <source>
        <dbReference type="SAM" id="MobiDB-lite"/>
    </source>
</evidence>
<dbReference type="InterPro" id="IPR050109">
    <property type="entry name" value="HTH-type_TetR-like_transc_reg"/>
</dbReference>
<keyword evidence="6" id="KW-1185">Reference proteome</keyword>
<dbReference type="InterPro" id="IPR041583">
    <property type="entry name" value="TetR_C_31"/>
</dbReference>
<dbReference type="Pfam" id="PF17940">
    <property type="entry name" value="TetR_C_31"/>
    <property type="match status" value="1"/>
</dbReference>
<feature type="region of interest" description="Disordered" evidence="3">
    <location>
        <begin position="1"/>
        <end position="34"/>
    </location>
</feature>
<dbReference type="GO" id="GO:0003700">
    <property type="term" value="F:DNA-binding transcription factor activity"/>
    <property type="evidence" value="ECO:0007669"/>
    <property type="project" value="TreeGrafter"/>
</dbReference>
<dbReference type="RefSeq" id="WP_407676059.1">
    <property type="nucleotide sequence ID" value="NZ_JACIBS010000001.1"/>
</dbReference>
<evidence type="ECO:0000256" key="2">
    <source>
        <dbReference type="PROSITE-ProRule" id="PRU00335"/>
    </source>
</evidence>
<evidence type="ECO:0000313" key="6">
    <source>
        <dbReference type="Proteomes" id="UP000564573"/>
    </source>
</evidence>
<dbReference type="PROSITE" id="PS50977">
    <property type="entry name" value="HTH_TETR_2"/>
    <property type="match status" value="1"/>
</dbReference>
<evidence type="ECO:0000259" key="4">
    <source>
        <dbReference type="PROSITE" id="PS50977"/>
    </source>
</evidence>
<dbReference type="EMBL" id="JACIBS010000001">
    <property type="protein sequence ID" value="MBB3661696.1"/>
    <property type="molecule type" value="Genomic_DNA"/>
</dbReference>
<feature type="compositionally biased region" description="Low complexity" evidence="3">
    <location>
        <begin position="1"/>
        <end position="16"/>
    </location>
</feature>
<dbReference type="GO" id="GO:0000976">
    <property type="term" value="F:transcription cis-regulatory region binding"/>
    <property type="evidence" value="ECO:0007669"/>
    <property type="project" value="TreeGrafter"/>
</dbReference>
<dbReference type="AlphaFoldDB" id="A0A839XP14"/>
<protein>
    <submittedName>
        <fullName evidence="5">DNA-binding transcriptional regulator YbjK</fullName>
    </submittedName>
</protein>
<dbReference type="PANTHER" id="PTHR30055">
    <property type="entry name" value="HTH-TYPE TRANSCRIPTIONAL REGULATOR RUTR"/>
    <property type="match status" value="1"/>
</dbReference>
<dbReference type="SUPFAM" id="SSF46689">
    <property type="entry name" value="Homeodomain-like"/>
    <property type="match status" value="1"/>
</dbReference>
<dbReference type="PANTHER" id="PTHR30055:SF231">
    <property type="entry name" value="TRANSCRIPTIONAL REGULATORY PROTEIN (PROBABLY DEOR-FAMILY)-RELATED"/>
    <property type="match status" value="1"/>
</dbReference>
<feature type="domain" description="HTH tetR-type" evidence="4">
    <location>
        <begin position="32"/>
        <end position="92"/>
    </location>
</feature>
<comment type="caution">
    <text evidence="5">The sequence shown here is derived from an EMBL/GenBank/DDBJ whole genome shotgun (WGS) entry which is preliminary data.</text>
</comment>
<dbReference type="InterPro" id="IPR009057">
    <property type="entry name" value="Homeodomain-like_sf"/>
</dbReference>
<accession>A0A839XP14</accession>
<name>A0A839XP14_9PSEU</name>
<feature type="DNA-binding region" description="H-T-H motif" evidence="2">
    <location>
        <begin position="55"/>
        <end position="74"/>
    </location>
</feature>
<dbReference type="Gene3D" id="1.10.357.10">
    <property type="entry name" value="Tetracycline Repressor, domain 2"/>
    <property type="match status" value="1"/>
</dbReference>
<organism evidence="5 6">
    <name type="scientific">Prauserella sediminis</name>
    <dbReference type="NCBI Taxonomy" id="577680"/>
    <lineage>
        <taxon>Bacteria</taxon>
        <taxon>Bacillati</taxon>
        <taxon>Actinomycetota</taxon>
        <taxon>Actinomycetes</taxon>
        <taxon>Pseudonocardiales</taxon>
        <taxon>Pseudonocardiaceae</taxon>
        <taxon>Prauserella</taxon>
        <taxon>Prauserella salsuginis group</taxon>
    </lineage>
</organism>
<dbReference type="InterPro" id="IPR001647">
    <property type="entry name" value="HTH_TetR"/>
</dbReference>
<reference evidence="5 6" key="1">
    <citation type="submission" date="2020-08" db="EMBL/GenBank/DDBJ databases">
        <title>Sequencing the genomes of 1000 actinobacteria strains.</title>
        <authorList>
            <person name="Klenk H.-P."/>
        </authorList>
    </citation>
    <scope>NUCLEOTIDE SEQUENCE [LARGE SCALE GENOMIC DNA]</scope>
    <source>
        <strain evidence="5 6">DSM 45267</strain>
    </source>
</reference>